<sequence length="152" mass="17493">MSSFQDDTQKRSSSTYAMHKNTFRSATAYEATPQNRSTLSANYKIRNKFIGSNLVLNRAIRSKSAINFIKRPQSRMITSKNPEDAYLFNDDDEKPSRSFMTLARIGMVYFGIEVLFSLEIALTVPILLKLKVPEEYIFSNLKIILLKISNFY</sequence>
<keyword evidence="1" id="KW-1133">Transmembrane helix</keyword>
<feature type="non-terminal residue" evidence="2">
    <location>
        <position position="152"/>
    </location>
</feature>
<evidence type="ECO:0000256" key="1">
    <source>
        <dbReference type="SAM" id="Phobius"/>
    </source>
</evidence>
<proteinExistence type="predicted"/>
<keyword evidence="1" id="KW-0812">Transmembrane</keyword>
<keyword evidence="3" id="KW-1185">Reference proteome</keyword>
<organism evidence="2 3">
    <name type="scientific">Brachionus calyciflorus</name>
    <dbReference type="NCBI Taxonomy" id="104777"/>
    <lineage>
        <taxon>Eukaryota</taxon>
        <taxon>Metazoa</taxon>
        <taxon>Spiralia</taxon>
        <taxon>Gnathifera</taxon>
        <taxon>Rotifera</taxon>
        <taxon>Eurotatoria</taxon>
        <taxon>Monogononta</taxon>
        <taxon>Pseudotrocha</taxon>
        <taxon>Ploima</taxon>
        <taxon>Brachionidae</taxon>
        <taxon>Brachionus</taxon>
    </lineage>
</organism>
<dbReference type="EMBL" id="CAJNOC010006950">
    <property type="protein sequence ID" value="CAF1089091.1"/>
    <property type="molecule type" value="Genomic_DNA"/>
</dbReference>
<feature type="transmembrane region" description="Helical" evidence="1">
    <location>
        <begin position="107"/>
        <end position="128"/>
    </location>
</feature>
<dbReference type="Proteomes" id="UP000663879">
    <property type="component" value="Unassembled WGS sequence"/>
</dbReference>
<reference evidence="2" key="1">
    <citation type="submission" date="2021-02" db="EMBL/GenBank/DDBJ databases">
        <authorList>
            <person name="Nowell W R."/>
        </authorList>
    </citation>
    <scope>NUCLEOTIDE SEQUENCE</scope>
    <source>
        <strain evidence="2">Ploen Becks lab</strain>
    </source>
</reference>
<dbReference type="AlphaFoldDB" id="A0A814NB36"/>
<evidence type="ECO:0000313" key="3">
    <source>
        <dbReference type="Proteomes" id="UP000663879"/>
    </source>
</evidence>
<keyword evidence="1" id="KW-0472">Membrane</keyword>
<comment type="caution">
    <text evidence="2">The sequence shown here is derived from an EMBL/GenBank/DDBJ whole genome shotgun (WGS) entry which is preliminary data.</text>
</comment>
<dbReference type="OrthoDB" id="28755at2759"/>
<accession>A0A814NB36</accession>
<name>A0A814NB36_9BILA</name>
<protein>
    <submittedName>
        <fullName evidence="2">Uncharacterized protein</fullName>
    </submittedName>
</protein>
<gene>
    <name evidence="2" type="ORF">OXX778_LOCUS20577</name>
</gene>
<evidence type="ECO:0000313" key="2">
    <source>
        <dbReference type="EMBL" id="CAF1089091.1"/>
    </source>
</evidence>